<dbReference type="InterPro" id="IPR017911">
    <property type="entry name" value="MacB-like_ATP-bd"/>
</dbReference>
<dbReference type="GO" id="GO:0016887">
    <property type="term" value="F:ATP hydrolysis activity"/>
    <property type="evidence" value="ECO:0007669"/>
    <property type="project" value="InterPro"/>
</dbReference>
<sequence>MQKKPDPIIEVRSLCKRVKDATGELTILEGVDFDIMRGSSVAIVGASGSGKSTLLGLLAGLDNATSGSVRLFGQDLATLSEDERARLRNGSIGFVFQSFQLMPHLTALENVRLPLELQGSIAAHEAIARSRALLEQVGLGARMGHYPKLLSGGEQQRVALARAFATQPDILFADEPTGSLDAATGHAIIDLMFKMNAAHGATLVLVTHDIELAQRCTRSITIDAGRVVHANNH</sequence>
<dbReference type="InterPro" id="IPR015854">
    <property type="entry name" value="ABC_transpr_LolD-like"/>
</dbReference>
<dbReference type="GO" id="GO:0005524">
    <property type="term" value="F:ATP binding"/>
    <property type="evidence" value="ECO:0007669"/>
    <property type="project" value="UniProtKB-KW"/>
</dbReference>
<evidence type="ECO:0000313" key="10">
    <source>
        <dbReference type="EMBL" id="RKP52603.1"/>
    </source>
</evidence>
<dbReference type="Gene3D" id="3.40.50.300">
    <property type="entry name" value="P-loop containing nucleotide triphosphate hydrolases"/>
    <property type="match status" value="1"/>
</dbReference>
<dbReference type="OrthoDB" id="4814201at2"/>
<keyword evidence="6" id="KW-0812">Transmembrane</keyword>
<dbReference type="InterPro" id="IPR003439">
    <property type="entry name" value="ABC_transporter-like_ATP-bd"/>
</dbReference>
<keyword evidence="4" id="KW-0547">Nucleotide-binding</keyword>
<dbReference type="PROSITE" id="PS00211">
    <property type="entry name" value="ABC_TRANSPORTER_1"/>
    <property type="match status" value="1"/>
</dbReference>
<keyword evidence="1" id="KW-0813">Transport</keyword>
<reference evidence="10 11" key="1">
    <citation type="submission" date="2018-10" db="EMBL/GenBank/DDBJ databases">
        <title>Paraburkholderia sp. 7MK8-2, isolated from soil.</title>
        <authorList>
            <person name="Gao Z.-H."/>
            <person name="Qiu L.-H."/>
        </authorList>
    </citation>
    <scope>NUCLEOTIDE SEQUENCE [LARGE SCALE GENOMIC DNA]</scope>
    <source>
        <strain evidence="10 11">7MK8-2</strain>
    </source>
</reference>
<protein>
    <submittedName>
        <fullName evidence="10">ABC transporter ATP-binding protein</fullName>
    </submittedName>
</protein>
<dbReference type="PANTHER" id="PTHR24220">
    <property type="entry name" value="IMPORT ATP-BINDING PROTEIN"/>
    <property type="match status" value="1"/>
</dbReference>
<organism evidence="10 11">
    <name type="scientific">Trinickia fusca</name>
    <dbReference type="NCBI Taxonomy" id="2419777"/>
    <lineage>
        <taxon>Bacteria</taxon>
        <taxon>Pseudomonadati</taxon>
        <taxon>Pseudomonadota</taxon>
        <taxon>Betaproteobacteria</taxon>
        <taxon>Burkholderiales</taxon>
        <taxon>Burkholderiaceae</taxon>
        <taxon>Trinickia</taxon>
    </lineage>
</organism>
<dbReference type="SMART" id="SM00382">
    <property type="entry name" value="AAA"/>
    <property type="match status" value="1"/>
</dbReference>
<dbReference type="SUPFAM" id="SSF52540">
    <property type="entry name" value="P-loop containing nucleoside triphosphate hydrolases"/>
    <property type="match status" value="1"/>
</dbReference>
<dbReference type="CDD" id="cd03255">
    <property type="entry name" value="ABC_MJ0796_LolCDE_FtsE"/>
    <property type="match status" value="1"/>
</dbReference>
<evidence type="ECO:0000256" key="8">
    <source>
        <dbReference type="ARBA" id="ARBA00038388"/>
    </source>
</evidence>
<keyword evidence="7" id="KW-0046">Antibiotic resistance</keyword>
<dbReference type="Pfam" id="PF00005">
    <property type="entry name" value="ABC_tran"/>
    <property type="match status" value="1"/>
</dbReference>
<keyword evidence="2" id="KW-1003">Cell membrane</keyword>
<accession>A0A494XYF1</accession>
<dbReference type="PANTHER" id="PTHR24220:SF659">
    <property type="entry name" value="TRANSPORTER, PUTATIVE-RELATED"/>
    <property type="match status" value="1"/>
</dbReference>
<keyword evidence="5 10" id="KW-0067">ATP-binding</keyword>
<dbReference type="PROSITE" id="PS50893">
    <property type="entry name" value="ABC_TRANSPORTER_2"/>
    <property type="match status" value="1"/>
</dbReference>
<evidence type="ECO:0000256" key="6">
    <source>
        <dbReference type="ARBA" id="ARBA00022989"/>
    </source>
</evidence>
<dbReference type="GO" id="GO:0005886">
    <property type="term" value="C:plasma membrane"/>
    <property type="evidence" value="ECO:0007669"/>
    <property type="project" value="TreeGrafter"/>
</dbReference>
<keyword evidence="11" id="KW-1185">Reference proteome</keyword>
<gene>
    <name evidence="10" type="ORF">D7S89_03625</name>
</gene>
<keyword evidence="3" id="KW-0997">Cell inner membrane</keyword>
<dbReference type="InterPro" id="IPR003593">
    <property type="entry name" value="AAA+_ATPase"/>
</dbReference>
<evidence type="ECO:0000256" key="2">
    <source>
        <dbReference type="ARBA" id="ARBA00022475"/>
    </source>
</evidence>
<feature type="domain" description="ABC transporter" evidence="9">
    <location>
        <begin position="9"/>
        <end position="233"/>
    </location>
</feature>
<evidence type="ECO:0000256" key="5">
    <source>
        <dbReference type="ARBA" id="ARBA00022840"/>
    </source>
</evidence>
<comment type="similarity">
    <text evidence="8">Belongs to the ABC transporter superfamily. Macrolide exporter (TC 3.A.1.122) family.</text>
</comment>
<dbReference type="InterPro" id="IPR027417">
    <property type="entry name" value="P-loop_NTPase"/>
</dbReference>
<name>A0A494XYF1_9BURK</name>
<evidence type="ECO:0000259" key="9">
    <source>
        <dbReference type="PROSITE" id="PS50893"/>
    </source>
</evidence>
<comment type="caution">
    <text evidence="10">The sequence shown here is derived from an EMBL/GenBank/DDBJ whole genome shotgun (WGS) entry which is preliminary data.</text>
</comment>
<keyword evidence="6" id="KW-1133">Transmembrane helix</keyword>
<dbReference type="GO" id="GO:0098796">
    <property type="term" value="C:membrane protein complex"/>
    <property type="evidence" value="ECO:0007669"/>
    <property type="project" value="UniProtKB-ARBA"/>
</dbReference>
<evidence type="ECO:0000256" key="1">
    <source>
        <dbReference type="ARBA" id="ARBA00022448"/>
    </source>
</evidence>
<evidence type="ECO:0000256" key="7">
    <source>
        <dbReference type="ARBA" id="ARBA00023251"/>
    </source>
</evidence>
<dbReference type="InterPro" id="IPR017871">
    <property type="entry name" value="ABC_transporter-like_CS"/>
</dbReference>
<dbReference type="AlphaFoldDB" id="A0A494XYF1"/>
<dbReference type="FunFam" id="3.40.50.300:FF:000032">
    <property type="entry name" value="Export ABC transporter ATP-binding protein"/>
    <property type="match status" value="1"/>
</dbReference>
<dbReference type="GO" id="GO:0046677">
    <property type="term" value="P:response to antibiotic"/>
    <property type="evidence" value="ECO:0007669"/>
    <property type="project" value="UniProtKB-KW"/>
</dbReference>
<evidence type="ECO:0000256" key="3">
    <source>
        <dbReference type="ARBA" id="ARBA00022519"/>
    </source>
</evidence>
<dbReference type="GO" id="GO:0022857">
    <property type="term" value="F:transmembrane transporter activity"/>
    <property type="evidence" value="ECO:0007669"/>
    <property type="project" value="TreeGrafter"/>
</dbReference>
<dbReference type="EMBL" id="RBZV01000001">
    <property type="protein sequence ID" value="RKP52603.1"/>
    <property type="molecule type" value="Genomic_DNA"/>
</dbReference>
<evidence type="ECO:0000313" key="11">
    <source>
        <dbReference type="Proteomes" id="UP000280434"/>
    </source>
</evidence>
<keyword evidence="6" id="KW-0472">Membrane</keyword>
<dbReference type="Proteomes" id="UP000280434">
    <property type="component" value="Unassembled WGS sequence"/>
</dbReference>
<dbReference type="RefSeq" id="WP_121275639.1">
    <property type="nucleotide sequence ID" value="NZ_RBZV01000001.1"/>
</dbReference>
<evidence type="ECO:0000256" key="4">
    <source>
        <dbReference type="ARBA" id="ARBA00022741"/>
    </source>
</evidence>
<proteinExistence type="inferred from homology"/>